<keyword evidence="3" id="KW-1185">Reference proteome</keyword>
<protein>
    <submittedName>
        <fullName evidence="2">Uncharacterized protein</fullName>
    </submittedName>
</protein>
<evidence type="ECO:0000256" key="1">
    <source>
        <dbReference type="SAM" id="Coils"/>
    </source>
</evidence>
<evidence type="ECO:0000313" key="2">
    <source>
        <dbReference type="EMBL" id="OAE21425.1"/>
    </source>
</evidence>
<gene>
    <name evidence="2" type="ORF">AXG93_3954s1150</name>
</gene>
<sequence>MTRMSRVQKGVESVQGTPTSVLCEQVVPLLQYLDRKPAKELELKNDALHGHLTLSRKLQKALNQLRDDKAAEAQKEYEKQREKIEAVSSLNYERAQNSTLAEELVR</sequence>
<comment type="caution">
    <text evidence="2">The sequence shown here is derived from an EMBL/GenBank/DDBJ whole genome shotgun (WGS) entry which is preliminary data.</text>
</comment>
<evidence type="ECO:0000313" key="3">
    <source>
        <dbReference type="Proteomes" id="UP000077202"/>
    </source>
</evidence>
<reference evidence="2" key="1">
    <citation type="submission" date="2016-03" db="EMBL/GenBank/DDBJ databases">
        <title>Mechanisms controlling the formation of the plant cell surface in tip-growing cells are functionally conserved among land plants.</title>
        <authorList>
            <person name="Honkanen S."/>
            <person name="Jones V.A."/>
            <person name="Morieri G."/>
            <person name="Champion C."/>
            <person name="Hetherington A.J."/>
            <person name="Kelly S."/>
            <person name="Saint-Marcoux D."/>
            <person name="Proust H."/>
            <person name="Prescott H."/>
            <person name="Dolan L."/>
        </authorList>
    </citation>
    <scope>NUCLEOTIDE SEQUENCE [LARGE SCALE GENOMIC DNA]</scope>
    <source>
        <tissue evidence="2">Whole gametophyte</tissue>
    </source>
</reference>
<organism evidence="2 3">
    <name type="scientific">Marchantia polymorpha subsp. ruderalis</name>
    <dbReference type="NCBI Taxonomy" id="1480154"/>
    <lineage>
        <taxon>Eukaryota</taxon>
        <taxon>Viridiplantae</taxon>
        <taxon>Streptophyta</taxon>
        <taxon>Embryophyta</taxon>
        <taxon>Marchantiophyta</taxon>
        <taxon>Marchantiopsida</taxon>
        <taxon>Marchantiidae</taxon>
        <taxon>Marchantiales</taxon>
        <taxon>Marchantiaceae</taxon>
        <taxon>Marchantia</taxon>
    </lineage>
</organism>
<proteinExistence type="predicted"/>
<accession>A0A176VN87</accession>
<dbReference type="AlphaFoldDB" id="A0A176VN87"/>
<dbReference type="Proteomes" id="UP000077202">
    <property type="component" value="Unassembled WGS sequence"/>
</dbReference>
<keyword evidence="1" id="KW-0175">Coiled coil</keyword>
<dbReference type="EMBL" id="LVLJ01003438">
    <property type="protein sequence ID" value="OAE21425.1"/>
    <property type="molecule type" value="Genomic_DNA"/>
</dbReference>
<feature type="coiled-coil region" evidence="1">
    <location>
        <begin position="55"/>
        <end position="90"/>
    </location>
</feature>
<name>A0A176VN87_MARPO</name>